<proteinExistence type="predicted"/>
<evidence type="ECO:0000313" key="2">
    <source>
        <dbReference type="Proteomes" id="UP000606786"/>
    </source>
</evidence>
<keyword evidence="2" id="KW-1185">Reference proteome</keyword>
<evidence type="ECO:0000313" key="1">
    <source>
        <dbReference type="EMBL" id="CAD6999633.1"/>
    </source>
</evidence>
<gene>
    <name evidence="1" type="ORF">CCAP1982_LOCUS8167</name>
</gene>
<accession>A0A811URK7</accession>
<feature type="non-terminal residue" evidence="1">
    <location>
        <position position="1"/>
    </location>
</feature>
<reference evidence="1" key="1">
    <citation type="submission" date="2020-11" db="EMBL/GenBank/DDBJ databases">
        <authorList>
            <person name="Whitehead M."/>
        </authorList>
    </citation>
    <scope>NUCLEOTIDE SEQUENCE</scope>
    <source>
        <strain evidence="1">EGII</strain>
    </source>
</reference>
<protein>
    <submittedName>
        <fullName evidence="1">(Mediterranean fruit fly) hypothetical protein</fullName>
    </submittedName>
</protein>
<comment type="caution">
    <text evidence="1">The sequence shown here is derived from an EMBL/GenBank/DDBJ whole genome shotgun (WGS) entry which is preliminary data.</text>
</comment>
<organism evidence="1 2">
    <name type="scientific">Ceratitis capitata</name>
    <name type="common">Mediterranean fruit fly</name>
    <name type="synonym">Tephritis capitata</name>
    <dbReference type="NCBI Taxonomy" id="7213"/>
    <lineage>
        <taxon>Eukaryota</taxon>
        <taxon>Metazoa</taxon>
        <taxon>Ecdysozoa</taxon>
        <taxon>Arthropoda</taxon>
        <taxon>Hexapoda</taxon>
        <taxon>Insecta</taxon>
        <taxon>Pterygota</taxon>
        <taxon>Neoptera</taxon>
        <taxon>Endopterygota</taxon>
        <taxon>Diptera</taxon>
        <taxon>Brachycera</taxon>
        <taxon>Muscomorpha</taxon>
        <taxon>Tephritoidea</taxon>
        <taxon>Tephritidae</taxon>
        <taxon>Ceratitis</taxon>
        <taxon>Ceratitis</taxon>
    </lineage>
</organism>
<dbReference type="AlphaFoldDB" id="A0A811URK7"/>
<name>A0A811URK7_CERCA</name>
<dbReference type="EMBL" id="CAJHJT010000012">
    <property type="protein sequence ID" value="CAD6999633.1"/>
    <property type="molecule type" value="Genomic_DNA"/>
</dbReference>
<sequence length="111" mass="12770">ESANRNKRSAWNPSSRTHFFAAWHHHHGASVEITKFGVKITKFVQSVIECEKNYSKQKRVCKQNKKNETNTKDLSNKLAVTIISLKRVTFLLINDNTEETLPRNLKLSSSD</sequence>
<dbReference type="Proteomes" id="UP000606786">
    <property type="component" value="Unassembled WGS sequence"/>
</dbReference>